<feature type="domain" description="Tyr recombinase" evidence="2">
    <location>
        <begin position="4"/>
        <end position="184"/>
    </location>
</feature>
<dbReference type="GO" id="GO:0006310">
    <property type="term" value="P:DNA recombination"/>
    <property type="evidence" value="ECO:0007669"/>
    <property type="project" value="UniProtKB-KW"/>
</dbReference>
<proteinExistence type="predicted"/>
<dbReference type="InterPro" id="IPR013762">
    <property type="entry name" value="Integrase-like_cat_sf"/>
</dbReference>
<dbReference type="PANTHER" id="PTHR30349:SF82">
    <property type="entry name" value="INTEGRASE_RECOMBINASE YOEC-RELATED"/>
    <property type="match status" value="1"/>
</dbReference>
<dbReference type="OrthoDB" id="9788852at2"/>
<evidence type="ECO:0000259" key="2">
    <source>
        <dbReference type="PROSITE" id="PS51898"/>
    </source>
</evidence>
<dbReference type="SUPFAM" id="SSF56349">
    <property type="entry name" value="DNA breaking-rejoining enzymes"/>
    <property type="match status" value="1"/>
</dbReference>
<dbReference type="PANTHER" id="PTHR30349">
    <property type="entry name" value="PHAGE INTEGRASE-RELATED"/>
    <property type="match status" value="1"/>
</dbReference>
<organism evidence="3 4">
    <name type="scientific">Guptibacillus hwajinpoensis</name>
    <dbReference type="NCBI Taxonomy" id="208199"/>
    <lineage>
        <taxon>Bacteria</taxon>
        <taxon>Bacillati</taxon>
        <taxon>Bacillota</taxon>
        <taxon>Bacilli</taxon>
        <taxon>Bacillales</taxon>
        <taxon>Guptibacillaceae</taxon>
        <taxon>Guptibacillus</taxon>
    </lineage>
</organism>
<name>A0A4U1MP62_9BACL</name>
<dbReference type="InterPro" id="IPR002104">
    <property type="entry name" value="Integrase_catalytic"/>
</dbReference>
<dbReference type="GO" id="GO:0015074">
    <property type="term" value="P:DNA integration"/>
    <property type="evidence" value="ECO:0007669"/>
    <property type="project" value="InterPro"/>
</dbReference>
<dbReference type="InterPro" id="IPR050090">
    <property type="entry name" value="Tyrosine_recombinase_XerCD"/>
</dbReference>
<evidence type="ECO:0000313" key="3">
    <source>
        <dbReference type="EMBL" id="TKD72511.1"/>
    </source>
</evidence>
<sequence>MVNYVGPIHSKTNISKLKKALLNRSERDYLLMVVSLNTGLRLASLLRLTYADVMKDGLVKDYLDSSITGTTGIYLNSSVKRALKLYISHTSTSTSTNFFIFHTRKSIERPITRQQVHRILSRAANEALLDQPISYHSLRKTFGYHAYQQGVAVSLIQKIYGHATRNETLKYIGIKSEDIPKLKIDVNL</sequence>
<evidence type="ECO:0000313" key="4">
    <source>
        <dbReference type="Proteomes" id="UP000310541"/>
    </source>
</evidence>
<reference evidence="3 4" key="1">
    <citation type="submission" date="2019-04" db="EMBL/GenBank/DDBJ databases">
        <title>Genome sequence of Bacillus hwajinpoensis strain Y2.</title>
        <authorList>
            <person name="Fair J.L."/>
            <person name="Maclea K.S."/>
        </authorList>
    </citation>
    <scope>NUCLEOTIDE SEQUENCE [LARGE SCALE GENOMIC DNA]</scope>
    <source>
        <strain evidence="3 4">Y2</strain>
    </source>
</reference>
<comment type="caution">
    <text evidence="3">The sequence shown here is derived from an EMBL/GenBank/DDBJ whole genome shotgun (WGS) entry which is preliminary data.</text>
</comment>
<dbReference type="Pfam" id="PF00589">
    <property type="entry name" value="Phage_integrase"/>
    <property type="match status" value="1"/>
</dbReference>
<protein>
    <submittedName>
        <fullName evidence="3">Site-specific integrase</fullName>
    </submittedName>
</protein>
<keyword evidence="1" id="KW-0233">DNA recombination</keyword>
<evidence type="ECO:0000256" key="1">
    <source>
        <dbReference type="ARBA" id="ARBA00023172"/>
    </source>
</evidence>
<dbReference type="AlphaFoldDB" id="A0A4U1MP62"/>
<dbReference type="EMBL" id="SWFM01000001">
    <property type="protein sequence ID" value="TKD72511.1"/>
    <property type="molecule type" value="Genomic_DNA"/>
</dbReference>
<dbReference type="Gene3D" id="1.10.443.10">
    <property type="entry name" value="Intergrase catalytic core"/>
    <property type="match status" value="1"/>
</dbReference>
<dbReference type="PROSITE" id="PS51898">
    <property type="entry name" value="TYR_RECOMBINASE"/>
    <property type="match status" value="1"/>
</dbReference>
<dbReference type="Proteomes" id="UP000310541">
    <property type="component" value="Unassembled WGS sequence"/>
</dbReference>
<dbReference type="GO" id="GO:0003677">
    <property type="term" value="F:DNA binding"/>
    <property type="evidence" value="ECO:0007669"/>
    <property type="project" value="InterPro"/>
</dbReference>
<gene>
    <name evidence="3" type="ORF">FBF83_06975</name>
</gene>
<dbReference type="InterPro" id="IPR011010">
    <property type="entry name" value="DNA_brk_join_enz"/>
</dbReference>
<accession>A0A4U1MP62</accession>